<evidence type="ECO:0000256" key="7">
    <source>
        <dbReference type="ARBA" id="ARBA00023014"/>
    </source>
</evidence>
<keyword evidence="5 10" id="KW-0378">Hydrolase</keyword>
<dbReference type="EC" id="4.2.99.18" evidence="10"/>
<dbReference type="HAMAP" id="MF_00942">
    <property type="entry name" value="Nth"/>
    <property type="match status" value="1"/>
</dbReference>
<evidence type="ECO:0000259" key="11">
    <source>
        <dbReference type="SMART" id="SM00478"/>
    </source>
</evidence>
<evidence type="ECO:0000256" key="9">
    <source>
        <dbReference type="ARBA" id="ARBA00023295"/>
    </source>
</evidence>
<evidence type="ECO:0000256" key="3">
    <source>
        <dbReference type="ARBA" id="ARBA00022723"/>
    </source>
</evidence>
<dbReference type="CDD" id="cd00056">
    <property type="entry name" value="ENDO3c"/>
    <property type="match status" value="1"/>
</dbReference>
<dbReference type="GO" id="GO:0051539">
    <property type="term" value="F:4 iron, 4 sulfur cluster binding"/>
    <property type="evidence" value="ECO:0007669"/>
    <property type="project" value="UniProtKB-KW"/>
</dbReference>
<dbReference type="InterPro" id="IPR003265">
    <property type="entry name" value="HhH-GPD_domain"/>
</dbReference>
<keyword evidence="2" id="KW-0004">4Fe-4S</keyword>
<keyword evidence="3" id="KW-0479">Metal-binding</keyword>
<evidence type="ECO:0000256" key="6">
    <source>
        <dbReference type="ARBA" id="ARBA00023004"/>
    </source>
</evidence>
<dbReference type="PANTHER" id="PTHR10359">
    <property type="entry name" value="A/G-SPECIFIC ADENINE GLYCOSYLASE/ENDONUCLEASE III"/>
    <property type="match status" value="1"/>
</dbReference>
<keyword evidence="10" id="KW-0238">DNA-binding</keyword>
<dbReference type="InterPro" id="IPR011257">
    <property type="entry name" value="DNA_glycosylase"/>
</dbReference>
<comment type="catalytic activity">
    <reaction evidence="10">
        <text>2'-deoxyribonucleotide-(2'-deoxyribose 5'-phosphate)-2'-deoxyribonucleotide-DNA = a 3'-end 2'-deoxyribonucleotide-(2,3-dehydro-2,3-deoxyribose 5'-phosphate)-DNA + a 5'-end 5'-phospho-2'-deoxyribonucleoside-DNA + H(+)</text>
        <dbReference type="Rhea" id="RHEA:66592"/>
        <dbReference type="Rhea" id="RHEA-COMP:13180"/>
        <dbReference type="Rhea" id="RHEA-COMP:16897"/>
        <dbReference type="Rhea" id="RHEA-COMP:17067"/>
        <dbReference type="ChEBI" id="CHEBI:15378"/>
        <dbReference type="ChEBI" id="CHEBI:136412"/>
        <dbReference type="ChEBI" id="CHEBI:157695"/>
        <dbReference type="ChEBI" id="CHEBI:167181"/>
        <dbReference type="EC" id="4.2.99.18"/>
    </reaction>
</comment>
<name>A0A1G2C639_9BACT</name>
<keyword evidence="6" id="KW-0408">Iron</keyword>
<keyword evidence="4 10" id="KW-0227">DNA damage</keyword>
<sequence>MTLSVLKKILPQARISLRYGNNWQLLVAVILSAQCTDKKVNEITAKLFRKYRSLDDYVRADRQEFERDIHSAGFYRAKTKNILAAAKLVKEKFGGKLPKTMPEMLTIPGVARKTANVVLGNAYGVVLGIAVDTHVRRLAKKYGLTTHDDPVKIERDLMALYPKKEWFKLTYRLIDYGRKYCPARPHDHAKCPITLALKKKGLLPK</sequence>
<dbReference type="Gene3D" id="1.10.340.30">
    <property type="entry name" value="Hypothetical protein, domain 2"/>
    <property type="match status" value="1"/>
</dbReference>
<evidence type="ECO:0000313" key="12">
    <source>
        <dbReference type="EMBL" id="OGY96858.1"/>
    </source>
</evidence>
<evidence type="ECO:0000313" key="13">
    <source>
        <dbReference type="Proteomes" id="UP000176349"/>
    </source>
</evidence>
<dbReference type="InterPro" id="IPR005759">
    <property type="entry name" value="Nth"/>
</dbReference>
<protein>
    <recommendedName>
        <fullName evidence="10">Endonuclease III</fullName>
        <ecNumber evidence="10">4.2.99.18</ecNumber>
    </recommendedName>
    <alternativeName>
        <fullName evidence="10">DNA-(apurinic or apyrimidinic site) lyase</fullName>
    </alternativeName>
</protein>
<dbReference type="SUPFAM" id="SSF48150">
    <property type="entry name" value="DNA-glycosylase"/>
    <property type="match status" value="1"/>
</dbReference>
<reference evidence="12 13" key="1">
    <citation type="journal article" date="2016" name="Nat. Commun.">
        <title>Thousands of microbial genomes shed light on interconnected biogeochemical processes in an aquifer system.</title>
        <authorList>
            <person name="Anantharaman K."/>
            <person name="Brown C.T."/>
            <person name="Hug L.A."/>
            <person name="Sharon I."/>
            <person name="Castelle C.J."/>
            <person name="Probst A.J."/>
            <person name="Thomas B.C."/>
            <person name="Singh A."/>
            <person name="Wilkins M.J."/>
            <person name="Karaoz U."/>
            <person name="Brodie E.L."/>
            <person name="Williams K.H."/>
            <person name="Hubbard S.S."/>
            <person name="Banfield J.F."/>
        </authorList>
    </citation>
    <scope>NUCLEOTIDE SEQUENCE [LARGE SCALE GENOMIC DNA]</scope>
</reference>
<dbReference type="PROSITE" id="PS01155">
    <property type="entry name" value="ENDONUCLEASE_III_2"/>
    <property type="match status" value="1"/>
</dbReference>
<dbReference type="AlphaFoldDB" id="A0A1G2C639"/>
<comment type="function">
    <text evidence="10">DNA repair enzyme that has both DNA N-glycosylase activity and AP-lyase activity. The DNA N-glycosylase activity releases various damaged pyrimidines from DNA by cleaving the N-glycosidic bond, leaving an AP (apurinic/apyrimidinic) site. The AP-lyase activity cleaves the phosphodiester bond 3' to the AP site by a beta-elimination, leaving a 3'-terminal unsaturated sugar and a product with a terminal 5'-phosphate.</text>
</comment>
<dbReference type="FunFam" id="1.10.340.30:FF:000001">
    <property type="entry name" value="Endonuclease III"/>
    <property type="match status" value="1"/>
</dbReference>
<dbReference type="Gene3D" id="1.10.1670.10">
    <property type="entry name" value="Helix-hairpin-Helix base-excision DNA repair enzymes (C-terminal)"/>
    <property type="match status" value="1"/>
</dbReference>
<keyword evidence="9 10" id="KW-0326">Glycosidase</keyword>
<dbReference type="Pfam" id="PF00730">
    <property type="entry name" value="HhH-GPD"/>
    <property type="match status" value="1"/>
</dbReference>
<dbReference type="InterPro" id="IPR023170">
    <property type="entry name" value="HhH_base_excis_C"/>
</dbReference>
<dbReference type="GO" id="GO:0046872">
    <property type="term" value="F:metal ion binding"/>
    <property type="evidence" value="ECO:0007669"/>
    <property type="project" value="UniProtKB-KW"/>
</dbReference>
<keyword evidence="10" id="KW-0456">Lyase</keyword>
<comment type="cofactor">
    <cofactor evidence="10">
        <name>[4Fe-4S] cluster</name>
        <dbReference type="ChEBI" id="CHEBI:49883"/>
    </cofactor>
    <text evidence="10">Binds 1 [4Fe-4S] cluster.</text>
</comment>
<accession>A0A1G2C639</accession>
<evidence type="ECO:0000256" key="1">
    <source>
        <dbReference type="ARBA" id="ARBA00008343"/>
    </source>
</evidence>
<feature type="domain" description="HhH-GPD" evidence="11">
    <location>
        <begin position="31"/>
        <end position="179"/>
    </location>
</feature>
<evidence type="ECO:0000256" key="2">
    <source>
        <dbReference type="ARBA" id="ARBA00022485"/>
    </source>
</evidence>
<comment type="similarity">
    <text evidence="1 10">Belongs to the Nth/MutY family.</text>
</comment>
<keyword evidence="7" id="KW-0411">Iron-sulfur</keyword>
<dbReference type="PANTHER" id="PTHR10359:SF18">
    <property type="entry name" value="ENDONUCLEASE III"/>
    <property type="match status" value="1"/>
</dbReference>
<keyword evidence="12" id="KW-0255">Endonuclease</keyword>
<dbReference type="Proteomes" id="UP000176349">
    <property type="component" value="Unassembled WGS sequence"/>
</dbReference>
<dbReference type="NCBIfam" id="TIGR01083">
    <property type="entry name" value="nth"/>
    <property type="match status" value="1"/>
</dbReference>
<evidence type="ECO:0000256" key="5">
    <source>
        <dbReference type="ARBA" id="ARBA00022801"/>
    </source>
</evidence>
<dbReference type="GO" id="GO:0140078">
    <property type="term" value="F:class I DNA-(apurinic or apyrimidinic site) endonuclease activity"/>
    <property type="evidence" value="ECO:0007669"/>
    <property type="project" value="UniProtKB-EC"/>
</dbReference>
<keyword evidence="12" id="KW-0540">Nuclease</keyword>
<evidence type="ECO:0000256" key="4">
    <source>
        <dbReference type="ARBA" id="ARBA00022763"/>
    </source>
</evidence>
<dbReference type="PIRSF" id="PIRSF001435">
    <property type="entry name" value="Nth"/>
    <property type="match status" value="1"/>
</dbReference>
<dbReference type="InterPro" id="IPR004036">
    <property type="entry name" value="Endonuclease-III-like_CS2"/>
</dbReference>
<dbReference type="SMART" id="SM00478">
    <property type="entry name" value="ENDO3c"/>
    <property type="match status" value="1"/>
</dbReference>
<dbReference type="GO" id="GO:0006285">
    <property type="term" value="P:base-excision repair, AP site formation"/>
    <property type="evidence" value="ECO:0007669"/>
    <property type="project" value="TreeGrafter"/>
</dbReference>
<evidence type="ECO:0000256" key="10">
    <source>
        <dbReference type="HAMAP-Rule" id="MF_00942"/>
    </source>
</evidence>
<gene>
    <name evidence="10" type="primary">nth</name>
    <name evidence="12" type="ORF">A2128_01150</name>
</gene>
<evidence type="ECO:0000256" key="8">
    <source>
        <dbReference type="ARBA" id="ARBA00023204"/>
    </source>
</evidence>
<proteinExistence type="inferred from homology"/>
<dbReference type="GO" id="GO:0019104">
    <property type="term" value="F:DNA N-glycosylase activity"/>
    <property type="evidence" value="ECO:0007669"/>
    <property type="project" value="UniProtKB-UniRule"/>
</dbReference>
<dbReference type="EMBL" id="MHKV01000032">
    <property type="protein sequence ID" value="OGY96858.1"/>
    <property type="molecule type" value="Genomic_DNA"/>
</dbReference>
<comment type="caution">
    <text evidence="10">Lacks conserved residue(s) required for the propagation of feature annotation.</text>
</comment>
<keyword evidence="8 10" id="KW-0234">DNA repair</keyword>
<comment type="caution">
    <text evidence="12">The sequence shown here is derived from an EMBL/GenBank/DDBJ whole genome shotgun (WGS) entry which is preliminary data.</text>
</comment>
<organism evidence="12 13">
    <name type="scientific">Candidatus Liptonbacteria bacterium GWC1_60_9</name>
    <dbReference type="NCBI Taxonomy" id="1798645"/>
    <lineage>
        <taxon>Bacteria</taxon>
        <taxon>Candidatus Liptoniibacteriota</taxon>
    </lineage>
</organism>
<dbReference type="GO" id="GO:0003677">
    <property type="term" value="F:DNA binding"/>
    <property type="evidence" value="ECO:0007669"/>
    <property type="project" value="UniProtKB-UniRule"/>
</dbReference>